<organism evidence="3 4">
    <name type="scientific">Subtercola boreus</name>
    <dbReference type="NCBI Taxonomy" id="120213"/>
    <lineage>
        <taxon>Bacteria</taxon>
        <taxon>Bacillati</taxon>
        <taxon>Actinomycetota</taxon>
        <taxon>Actinomycetes</taxon>
        <taxon>Micrococcales</taxon>
        <taxon>Microbacteriaceae</taxon>
        <taxon>Subtercola</taxon>
    </lineage>
</organism>
<sequence>MIPAAACELSNTGLPVAAFVVVGLVCLLAGAAVFVVLGARNRRARTGGALVLLLLVGGVLGVVGGAPSAQAAAVTVVVSAAGATAPASDDCPDGSGGGGGRGGGGSGADNTLTIIQTSVNSGIAPGGAPTTLVGTITNHGTASARISVVTVSIERVTKASGATEGACDASDYVLRDAAMPVGRTLEPEETAGFSGASIGFSEKGTNQDACKGAILHLTYVSS</sequence>
<evidence type="ECO:0000256" key="2">
    <source>
        <dbReference type="SAM" id="Phobius"/>
    </source>
</evidence>
<dbReference type="RefSeq" id="WP_116281357.1">
    <property type="nucleotide sequence ID" value="NZ_NBXA01000001.1"/>
</dbReference>
<dbReference type="AlphaFoldDB" id="A0A3E0W4Z2"/>
<feature type="transmembrane region" description="Helical" evidence="2">
    <location>
        <begin position="49"/>
        <end position="69"/>
    </location>
</feature>
<protein>
    <submittedName>
        <fullName evidence="3">Uncharacterized protein</fullName>
    </submittedName>
</protein>
<name>A0A3E0W4Z2_9MICO</name>
<feature type="transmembrane region" description="Helical" evidence="2">
    <location>
        <begin position="16"/>
        <end position="37"/>
    </location>
</feature>
<reference evidence="3 4" key="1">
    <citation type="submission" date="2017-04" db="EMBL/GenBank/DDBJ databases">
        <title>Comparative genome analysis of Subtercola boreus.</title>
        <authorList>
            <person name="Cho Y.-J."/>
            <person name="Cho A."/>
            <person name="Kim O.-S."/>
            <person name="Lee J.-I."/>
        </authorList>
    </citation>
    <scope>NUCLEOTIDE SEQUENCE [LARGE SCALE GENOMIC DNA]</scope>
    <source>
        <strain evidence="3 4">P27444</strain>
    </source>
</reference>
<feature type="region of interest" description="Disordered" evidence="1">
    <location>
        <begin position="86"/>
        <end position="107"/>
    </location>
</feature>
<keyword evidence="2" id="KW-0812">Transmembrane</keyword>
<dbReference type="Proteomes" id="UP000256709">
    <property type="component" value="Unassembled WGS sequence"/>
</dbReference>
<dbReference type="OrthoDB" id="3790885at2"/>
<dbReference type="EMBL" id="NBXA01000001">
    <property type="protein sequence ID" value="RFA17322.1"/>
    <property type="molecule type" value="Genomic_DNA"/>
</dbReference>
<comment type="caution">
    <text evidence="3">The sequence shown here is derived from an EMBL/GenBank/DDBJ whole genome shotgun (WGS) entry which is preliminary data.</text>
</comment>
<proteinExistence type="predicted"/>
<evidence type="ECO:0000256" key="1">
    <source>
        <dbReference type="SAM" id="MobiDB-lite"/>
    </source>
</evidence>
<keyword evidence="2" id="KW-0472">Membrane</keyword>
<gene>
    <name evidence="3" type="ORF">B7R21_00875</name>
</gene>
<keyword evidence="2" id="KW-1133">Transmembrane helix</keyword>
<evidence type="ECO:0000313" key="3">
    <source>
        <dbReference type="EMBL" id="RFA17322.1"/>
    </source>
</evidence>
<evidence type="ECO:0000313" key="4">
    <source>
        <dbReference type="Proteomes" id="UP000256709"/>
    </source>
</evidence>
<accession>A0A3E0W4Z2</accession>
<feature type="compositionally biased region" description="Gly residues" evidence="1">
    <location>
        <begin position="94"/>
        <end position="107"/>
    </location>
</feature>